<keyword evidence="2" id="KW-0611">Plant defense</keyword>
<dbReference type="GO" id="GO:0002758">
    <property type="term" value="P:innate immune response-activating signaling pathway"/>
    <property type="evidence" value="ECO:0007669"/>
    <property type="project" value="UniProtKB-ARBA"/>
</dbReference>
<protein>
    <recommendedName>
        <fullName evidence="6">NB-ARC domain-containing protein</fullName>
    </recommendedName>
</protein>
<evidence type="ECO:0000256" key="2">
    <source>
        <dbReference type="ARBA" id="ARBA00022821"/>
    </source>
</evidence>
<dbReference type="PANTHER" id="PTHR23155:SF1181">
    <property type="entry name" value="OS08G0170200 PROTEIN"/>
    <property type="match status" value="1"/>
</dbReference>
<dbReference type="InterPro" id="IPR036388">
    <property type="entry name" value="WH-like_DNA-bd_sf"/>
</dbReference>
<feature type="domain" description="Disease resistance protein winged helix" evidence="3">
    <location>
        <begin position="28"/>
        <end position="98"/>
    </location>
</feature>
<dbReference type="AlphaFoldDB" id="A0A0A9ACI4"/>
<reference evidence="5" key="2">
    <citation type="journal article" date="2015" name="Data Brief">
        <title>Shoot transcriptome of the giant reed, Arundo donax.</title>
        <authorList>
            <person name="Barrero R.A."/>
            <person name="Guerrero F.D."/>
            <person name="Moolhuijzen P."/>
            <person name="Goolsby J.A."/>
            <person name="Tidwell J."/>
            <person name="Bellgard S.E."/>
            <person name="Bellgard M.I."/>
        </authorList>
    </citation>
    <scope>NUCLEOTIDE SEQUENCE</scope>
    <source>
        <tissue evidence="5">Shoot tissue taken approximately 20 cm above the soil surface</tissue>
    </source>
</reference>
<dbReference type="GO" id="GO:0042742">
    <property type="term" value="P:defense response to bacterium"/>
    <property type="evidence" value="ECO:0007669"/>
    <property type="project" value="UniProtKB-ARBA"/>
</dbReference>
<dbReference type="GO" id="GO:0009626">
    <property type="term" value="P:plant-type hypersensitive response"/>
    <property type="evidence" value="ECO:0007669"/>
    <property type="project" value="UniProtKB-ARBA"/>
</dbReference>
<dbReference type="Gene3D" id="3.80.10.10">
    <property type="entry name" value="Ribonuclease Inhibitor"/>
    <property type="match status" value="1"/>
</dbReference>
<dbReference type="PANTHER" id="PTHR23155">
    <property type="entry name" value="DISEASE RESISTANCE PROTEIN RP"/>
    <property type="match status" value="1"/>
</dbReference>
<dbReference type="InterPro" id="IPR032675">
    <property type="entry name" value="LRR_dom_sf"/>
</dbReference>
<dbReference type="InterPro" id="IPR044974">
    <property type="entry name" value="Disease_R_plants"/>
</dbReference>
<dbReference type="InterPro" id="IPR055414">
    <property type="entry name" value="LRR_R13L4/SHOC2-like"/>
</dbReference>
<organism evidence="5">
    <name type="scientific">Arundo donax</name>
    <name type="common">Giant reed</name>
    <name type="synonym">Donax arundinaceus</name>
    <dbReference type="NCBI Taxonomy" id="35708"/>
    <lineage>
        <taxon>Eukaryota</taxon>
        <taxon>Viridiplantae</taxon>
        <taxon>Streptophyta</taxon>
        <taxon>Embryophyta</taxon>
        <taxon>Tracheophyta</taxon>
        <taxon>Spermatophyta</taxon>
        <taxon>Magnoliopsida</taxon>
        <taxon>Liliopsida</taxon>
        <taxon>Poales</taxon>
        <taxon>Poaceae</taxon>
        <taxon>PACMAD clade</taxon>
        <taxon>Arundinoideae</taxon>
        <taxon>Arundineae</taxon>
        <taxon>Arundo</taxon>
    </lineage>
</organism>
<accession>A0A0A9ACI4</accession>
<reference evidence="5" key="1">
    <citation type="submission" date="2014-09" db="EMBL/GenBank/DDBJ databases">
        <authorList>
            <person name="Magalhaes I.L.F."/>
            <person name="Oliveira U."/>
            <person name="Santos F.R."/>
            <person name="Vidigal T.H.D.A."/>
            <person name="Brescovit A.D."/>
            <person name="Santos A.J."/>
        </authorList>
    </citation>
    <scope>NUCLEOTIDE SEQUENCE</scope>
    <source>
        <tissue evidence="5">Shoot tissue taken approximately 20 cm above the soil surface</tissue>
    </source>
</reference>
<dbReference type="Pfam" id="PF23559">
    <property type="entry name" value="WHD_DRP"/>
    <property type="match status" value="1"/>
</dbReference>
<evidence type="ECO:0008006" key="6">
    <source>
        <dbReference type="Google" id="ProtNLM"/>
    </source>
</evidence>
<evidence type="ECO:0000256" key="1">
    <source>
        <dbReference type="ARBA" id="ARBA00022737"/>
    </source>
</evidence>
<feature type="domain" description="Disease resistance R13L4/SHOC-2-like LRR" evidence="4">
    <location>
        <begin position="146"/>
        <end position="523"/>
    </location>
</feature>
<keyword evidence="1" id="KW-0677">Repeat</keyword>
<proteinExistence type="predicted"/>
<dbReference type="EMBL" id="GBRH01253093">
    <property type="protein sequence ID" value="JAD44802.1"/>
    <property type="molecule type" value="Transcribed_RNA"/>
</dbReference>
<dbReference type="InterPro" id="IPR058922">
    <property type="entry name" value="WHD_DRP"/>
</dbReference>
<dbReference type="Gene3D" id="1.10.10.10">
    <property type="entry name" value="Winged helix-like DNA-binding domain superfamily/Winged helix DNA-binding domain"/>
    <property type="match status" value="1"/>
</dbReference>
<sequence length="560" mass="64537">MENTMKILSFSYYDLPSHLRTCLLYLSIFPEDYVIEKELLVRRWIAEGFVHKEHTVGLFEIGEGYFNELINRSMILPVEYGNQGVISGCTVHDMVLDLLRSLSREENFVTILDNETLSQSNSRRLALQKRRKNVEHSLQDNMGMQQVRSVNATWCYTVPPLVNFRVLRVLSIEHCDFMEEGYRLGHLGNLLHLRYLGLIHTVIRELPKEIGNLKFLQTLDLRGTGLQELPQTAGLLRQLVWLRVDQKTRVPQDLIGKLTSLEELWILPADDAYNSGARSFFSREPGARSFVKELGNLKELRVLRLRIDELGDSVERDLVESLRNMHKIQFLQIMGASVWESSAGLCMWEAIVLPRHLRYLDLSCIWFSRLPAWINSSHLPSLSYLSMTVHVVREQDLQVLGMLPQLCILHLLVRYGLGANIIRGDVYFQKLRFCKMRCTTLRFVPSLGAPTMMPSLEDLQFGVDVRGLKDANIDCGKLGLESLPSLRRVKVEINCEDASVRDVEEAEAMLKHAADTHPNRPTLELIRRFEDAMILQQLFSSIILQFQRDNDDDEEEQNDE</sequence>
<evidence type="ECO:0000259" key="3">
    <source>
        <dbReference type="Pfam" id="PF23559"/>
    </source>
</evidence>
<name>A0A0A9ACI4_ARUDO</name>
<evidence type="ECO:0000259" key="4">
    <source>
        <dbReference type="Pfam" id="PF23598"/>
    </source>
</evidence>
<dbReference type="FunFam" id="1.10.10.10:FF:000322">
    <property type="entry name" value="Probable disease resistance protein At1g63360"/>
    <property type="match status" value="1"/>
</dbReference>
<dbReference type="SUPFAM" id="SSF52058">
    <property type="entry name" value="L domain-like"/>
    <property type="match status" value="1"/>
</dbReference>
<dbReference type="Pfam" id="PF23598">
    <property type="entry name" value="LRR_14"/>
    <property type="match status" value="1"/>
</dbReference>
<evidence type="ECO:0000313" key="5">
    <source>
        <dbReference type="EMBL" id="JAD44802.1"/>
    </source>
</evidence>